<proteinExistence type="predicted"/>
<keyword evidence="3" id="KW-1185">Reference proteome</keyword>
<sequence>MIRPATVTKKKKAKNGKAKEHKGKNGNVGKIEKGFENPVYEVEDDQNFYQPETIGEEDDGSPSASKDEEEL</sequence>
<dbReference type="Proteomes" id="UP000593567">
    <property type="component" value="Unassembled WGS sequence"/>
</dbReference>
<evidence type="ECO:0000313" key="3">
    <source>
        <dbReference type="Proteomes" id="UP000593567"/>
    </source>
</evidence>
<feature type="region of interest" description="Disordered" evidence="1">
    <location>
        <begin position="1"/>
        <end position="71"/>
    </location>
</feature>
<protein>
    <submittedName>
        <fullName evidence="2">Uncharacterized protein</fullName>
    </submittedName>
</protein>
<accession>A0A7J7IWP6</accession>
<reference evidence="2" key="1">
    <citation type="submission" date="2020-06" db="EMBL/GenBank/DDBJ databases">
        <title>Draft genome of Bugula neritina, a colonial animal packing powerful symbionts and potential medicines.</title>
        <authorList>
            <person name="Rayko M."/>
        </authorList>
    </citation>
    <scope>NUCLEOTIDE SEQUENCE [LARGE SCALE GENOMIC DNA]</scope>
    <source>
        <strain evidence="2">Kwan_BN1</strain>
    </source>
</reference>
<gene>
    <name evidence="2" type="ORF">EB796_023360</name>
</gene>
<evidence type="ECO:0000313" key="2">
    <source>
        <dbReference type="EMBL" id="KAF6018333.1"/>
    </source>
</evidence>
<name>A0A7J7IWP6_BUGNE</name>
<evidence type="ECO:0000256" key="1">
    <source>
        <dbReference type="SAM" id="MobiDB-lite"/>
    </source>
</evidence>
<dbReference type="AlphaFoldDB" id="A0A7J7IWP6"/>
<feature type="compositionally biased region" description="Basic residues" evidence="1">
    <location>
        <begin position="8"/>
        <end position="24"/>
    </location>
</feature>
<comment type="caution">
    <text evidence="2">The sequence shown here is derived from an EMBL/GenBank/DDBJ whole genome shotgun (WGS) entry which is preliminary data.</text>
</comment>
<dbReference type="EMBL" id="VXIV02003320">
    <property type="protein sequence ID" value="KAF6018333.1"/>
    <property type="molecule type" value="Genomic_DNA"/>
</dbReference>
<organism evidence="2 3">
    <name type="scientific">Bugula neritina</name>
    <name type="common">Brown bryozoan</name>
    <name type="synonym">Sertularia neritina</name>
    <dbReference type="NCBI Taxonomy" id="10212"/>
    <lineage>
        <taxon>Eukaryota</taxon>
        <taxon>Metazoa</taxon>
        <taxon>Spiralia</taxon>
        <taxon>Lophotrochozoa</taxon>
        <taxon>Bryozoa</taxon>
        <taxon>Gymnolaemata</taxon>
        <taxon>Cheilostomatida</taxon>
        <taxon>Flustrina</taxon>
        <taxon>Buguloidea</taxon>
        <taxon>Bugulidae</taxon>
        <taxon>Bugula</taxon>
    </lineage>
</organism>